<sequence length="1168" mass="128070">MSDPRSQVLPPPPTIEDVGQVAGPSIPTSAQPRLKPSRSIKDFFGGKSQTPTFVLEQDSGSAVNTTSANHEVTSDRDTSEMKTVDGEEDTGLDADTSINSIVVVESIGSKRKAAAAAQGKAVASTTGKKRTRSKKITDEDAEMKAMAAAAKKKQKVTAKTAPRKSKIVDVEELQDGVPGASNGSASNMQPSNPPKKRGRPKKQVPVVPAPEVIDISSPVKRKQPGSLSAKKRGGLSKHKSGLQSAEELDLTNTEGEDEFQVVEHSQSGSQSSLVRPKKGMNRLMGSTSADSSTQQRQIDTIHVMDDDLPMEVDLPVITTVTKRKTVNPSTAGKPVHSFFSRPKALLQVPDATPLASNLVLQSTSGSAETIKDTENEPTNPWSETTMQPVLAVDFQNTQPASAPTSVKPVHELFSMKPKKSQASTNPASPLETVNPFVTPPSRLTVGKPGWSTHVTTVKDALWPGAEETCMRENIQMPRLDLPKRSRQRMVVDTEEHSFWKRMLPRSTVDLTADELIEPAKVAASSVPEEYAQHPAISSVPSKAANGTQTQLWNDKYRPLNHTEVLGNEIPAKYLVDWLNELAIGIHGEQSDDRRKVQRKVVKTRTKQQREDDWIVEDDEPIRDDGLDGTSNVDEAQSAQQEVQQKGYPDLRNRLTNSILLQGPYGSGKTASIYAAAAELGWEVFEVYPGIGKRSGAHLLQLVGDVGKNHMVGKGKQTVPASPAPEKPKPNPLVQAFAKAAGKVKALSTVDLPSQYMDLTASPVRKPQMDADFGFVAQPCETSDPKASGPDVRQSLILLEEVDILYEEDKGFWPAVISLIEDSKRPVIMTCNDLTMIPFEELALQTTLLFSPPQSVAAKALLTNIAVAEGSKLPVYYLDDLMQACQLHGMDGIVLNQPVIPPPGRWSMGVDLRAAMCQLQLDIDPSPITRMQTCRMSRPHQRVHLPPSRNENDVKQDLQDLRMVARIADMLSSTDAGIARRIGSFLELDEPDNYKPSEDDEVGFHALFKPLPLLERQILSTLSKEDEIEETINELTSTISGPYDWLDDSFMQNLAIARQRYQETTLAFLDPLIPLDSHLLPNPILFLDIIPAISVMTHIDDALQAADLADAAAGRTRVNRRTGREMRITSYFTGNQAYIRQMPGELEESELQAIRDCRLDLTQFDRIMT</sequence>
<organism evidence="1 2">
    <name type="scientific">Naganishia onofrii</name>
    <dbReference type="NCBI Taxonomy" id="1851511"/>
    <lineage>
        <taxon>Eukaryota</taxon>
        <taxon>Fungi</taxon>
        <taxon>Dikarya</taxon>
        <taxon>Basidiomycota</taxon>
        <taxon>Agaricomycotina</taxon>
        <taxon>Tremellomycetes</taxon>
        <taxon>Filobasidiales</taxon>
        <taxon>Filobasidiaceae</taxon>
        <taxon>Naganishia</taxon>
    </lineage>
</organism>
<keyword evidence="2" id="KW-1185">Reference proteome</keyword>
<dbReference type="Proteomes" id="UP001234202">
    <property type="component" value="Unassembled WGS sequence"/>
</dbReference>
<evidence type="ECO:0000313" key="2">
    <source>
        <dbReference type="Proteomes" id="UP001234202"/>
    </source>
</evidence>
<gene>
    <name evidence="1" type="ORF">QFC24_006157</name>
</gene>
<reference evidence="1" key="1">
    <citation type="submission" date="2023-04" db="EMBL/GenBank/DDBJ databases">
        <title>Draft Genome sequencing of Naganishia species isolated from polar environments using Oxford Nanopore Technology.</title>
        <authorList>
            <person name="Leo P."/>
            <person name="Venkateswaran K."/>
        </authorList>
    </citation>
    <scope>NUCLEOTIDE SEQUENCE</scope>
    <source>
        <strain evidence="1">DBVPG 5303</strain>
    </source>
</reference>
<accession>A0ACC2X544</accession>
<name>A0ACC2X544_9TREE</name>
<protein>
    <submittedName>
        <fullName evidence="1">Uncharacterized protein</fullName>
    </submittedName>
</protein>
<dbReference type="EMBL" id="JASBWV010000028">
    <property type="protein sequence ID" value="KAJ9118504.1"/>
    <property type="molecule type" value="Genomic_DNA"/>
</dbReference>
<comment type="caution">
    <text evidence="1">The sequence shown here is derived from an EMBL/GenBank/DDBJ whole genome shotgun (WGS) entry which is preliminary data.</text>
</comment>
<evidence type="ECO:0000313" key="1">
    <source>
        <dbReference type="EMBL" id="KAJ9118504.1"/>
    </source>
</evidence>
<proteinExistence type="predicted"/>